<organism evidence="8 9">
    <name type="scientific">Australozyma saopauloensis</name>
    <dbReference type="NCBI Taxonomy" id="291208"/>
    <lineage>
        <taxon>Eukaryota</taxon>
        <taxon>Fungi</taxon>
        <taxon>Dikarya</taxon>
        <taxon>Ascomycota</taxon>
        <taxon>Saccharomycotina</taxon>
        <taxon>Pichiomycetes</taxon>
        <taxon>Metschnikowiaceae</taxon>
        <taxon>Australozyma</taxon>
    </lineage>
</organism>
<dbReference type="RefSeq" id="XP_062879923.1">
    <property type="nucleotide sequence ID" value="XM_063023853.1"/>
</dbReference>
<evidence type="ECO:0000259" key="6">
    <source>
        <dbReference type="Pfam" id="PF08159"/>
    </source>
</evidence>
<keyword evidence="9" id="KW-1185">Reference proteome</keyword>
<evidence type="ECO:0000256" key="1">
    <source>
        <dbReference type="ARBA" id="ARBA00004604"/>
    </source>
</evidence>
<evidence type="ECO:0008006" key="10">
    <source>
        <dbReference type="Google" id="ProtNLM"/>
    </source>
</evidence>
<feature type="compositionally biased region" description="Acidic residues" evidence="5">
    <location>
        <begin position="81"/>
        <end position="108"/>
    </location>
</feature>
<evidence type="ECO:0000259" key="7">
    <source>
        <dbReference type="Pfam" id="PF25121"/>
    </source>
</evidence>
<dbReference type="Pfam" id="PF08159">
    <property type="entry name" value="NUC153"/>
    <property type="match status" value="1"/>
</dbReference>
<feature type="region of interest" description="Disordered" evidence="5">
    <location>
        <begin position="435"/>
        <end position="568"/>
    </location>
</feature>
<evidence type="ECO:0000313" key="9">
    <source>
        <dbReference type="Proteomes" id="UP001338582"/>
    </source>
</evidence>
<dbReference type="GO" id="GO:0005730">
    <property type="term" value="C:nucleolus"/>
    <property type="evidence" value="ECO:0007669"/>
    <property type="project" value="UniProtKB-SubCell"/>
</dbReference>
<feature type="domain" description="ESF1 RRM" evidence="7">
    <location>
        <begin position="184"/>
        <end position="352"/>
    </location>
</feature>
<dbReference type="PANTHER" id="PTHR12202:SF0">
    <property type="entry name" value="ESF1 HOMOLOG"/>
    <property type="match status" value="1"/>
</dbReference>
<evidence type="ECO:0000256" key="4">
    <source>
        <dbReference type="ARBA" id="ARBA00023242"/>
    </source>
</evidence>
<comment type="similarity">
    <text evidence="2">Belongs to the ESF1 family.</text>
</comment>
<dbReference type="PANTHER" id="PTHR12202">
    <property type="entry name" value="ESF1 HOMOLOG"/>
    <property type="match status" value="1"/>
</dbReference>
<feature type="region of interest" description="Disordered" evidence="5">
    <location>
        <begin position="226"/>
        <end position="260"/>
    </location>
</feature>
<feature type="compositionally biased region" description="Basic and acidic residues" evidence="5">
    <location>
        <begin position="468"/>
        <end position="495"/>
    </location>
</feature>
<evidence type="ECO:0000256" key="3">
    <source>
        <dbReference type="ARBA" id="ARBA00023054"/>
    </source>
</evidence>
<feature type="compositionally biased region" description="Basic residues" evidence="5">
    <location>
        <begin position="557"/>
        <end position="566"/>
    </location>
</feature>
<dbReference type="InterPro" id="IPR056750">
    <property type="entry name" value="RRM_ESF1"/>
</dbReference>
<keyword evidence="3" id="KW-0175">Coiled coil</keyword>
<protein>
    <recommendedName>
        <fullName evidence="10">NUC153 domain-containing protein</fullName>
    </recommendedName>
</protein>
<dbReference type="Proteomes" id="UP001338582">
    <property type="component" value="Chromosome 6"/>
</dbReference>
<dbReference type="GeneID" id="88175997"/>
<feature type="compositionally biased region" description="Basic residues" evidence="5">
    <location>
        <begin position="512"/>
        <end position="523"/>
    </location>
</feature>
<sequence>MGKKTPKGLSADDRFKSASFDPRFNLPSLKKNKVKVDERFSKEEIRKLNASATGKKAKVDRYGRKITKNEDSDFDKYFEEEKPEVEENEDSEDASQSETEGESSDEGEESAKQGQLEVAKAPHVESESEDELSAEVFIDRARGEGLQSELSSEDSDLDSDSEAESEEIELEEEKPEEGDPSATFAVVNLDWENVRAVDLMSTFASFVPKGGNIKSVTIYPSEFGKEQMQKEEVEGPPKELFRSKKKKAEESDSDDDLDLDLTNKEDLEKAARKLYQEDNGEEDYDSKALRRYQLQRLRYYYAVVRCDSIATAKNIYENCDGSEYESTANIFDLRYVPAEMEFDEEDAKEVCTKIPSSYRPDSTFVTDALQHSKVKLTWDETPKERLTLSTRLFSQKEIDDMDFKAYLASDSDESEAEDSLAKDKYKSLLGGKFSFDNGNAQEEEDDVDMEITFNPGLNEEAPEEPEAKEETTIEAYKRKEKERREKRMEKFKAKNDEDDQDATGLKKDASKKGKKHDKKKTRRDSKGQAELELLMMNEDDTQTNEDHFSMRDVVKAEKKKGKKKGKKNYDEDLVQDDFKPDVTDDRFKEAFESHEFAIDPTSSEFKKTNAMKEILKERSKRLRKSDGAKPKHKKMKASEKLGAELKTLVSKLKQKK</sequence>
<feature type="region of interest" description="Disordered" evidence="5">
    <location>
        <begin position="40"/>
        <end position="182"/>
    </location>
</feature>
<evidence type="ECO:0000256" key="5">
    <source>
        <dbReference type="SAM" id="MobiDB-lite"/>
    </source>
</evidence>
<accession>A0AAX4HG72</accession>
<dbReference type="InterPro" id="IPR012580">
    <property type="entry name" value="NUC153"/>
</dbReference>
<feature type="compositionally biased region" description="Basic and acidic residues" evidence="5">
    <location>
        <begin position="57"/>
        <end position="80"/>
    </location>
</feature>
<dbReference type="EMBL" id="CP138899">
    <property type="protein sequence ID" value="WPK27545.1"/>
    <property type="molecule type" value="Genomic_DNA"/>
</dbReference>
<keyword evidence="4" id="KW-0539">Nucleus</keyword>
<feature type="compositionally biased region" description="Basic and acidic residues" evidence="5">
    <location>
        <begin position="226"/>
        <end position="250"/>
    </location>
</feature>
<dbReference type="GO" id="GO:0006364">
    <property type="term" value="P:rRNA processing"/>
    <property type="evidence" value="ECO:0007669"/>
    <property type="project" value="InterPro"/>
</dbReference>
<evidence type="ECO:0000313" key="8">
    <source>
        <dbReference type="EMBL" id="WPK27545.1"/>
    </source>
</evidence>
<feature type="compositionally biased region" description="Basic and acidic residues" evidence="5">
    <location>
        <begin position="544"/>
        <end position="556"/>
    </location>
</feature>
<dbReference type="Pfam" id="PF25121">
    <property type="entry name" value="RRM_ESF1"/>
    <property type="match status" value="1"/>
</dbReference>
<dbReference type="AlphaFoldDB" id="A0AAX4HG72"/>
<name>A0AAX4HG72_9ASCO</name>
<dbReference type="GO" id="GO:0003723">
    <property type="term" value="F:RNA binding"/>
    <property type="evidence" value="ECO:0007669"/>
    <property type="project" value="TreeGrafter"/>
</dbReference>
<feature type="region of interest" description="Disordered" evidence="5">
    <location>
        <begin position="618"/>
        <end position="642"/>
    </location>
</feature>
<reference evidence="8 9" key="1">
    <citation type="submission" date="2023-10" db="EMBL/GenBank/DDBJ databases">
        <title>Draft Genome Sequence of Candida saopaulonensis from a very Premature Infant with Sepsis.</title>
        <authorList>
            <person name="Ning Y."/>
            <person name="Dai R."/>
            <person name="Xiao M."/>
            <person name="Xu Y."/>
            <person name="Yan Q."/>
            <person name="Zhang L."/>
        </authorList>
    </citation>
    <scope>NUCLEOTIDE SEQUENCE [LARGE SCALE GENOMIC DNA]</scope>
    <source>
        <strain evidence="8 9">19XY460</strain>
    </source>
</reference>
<dbReference type="KEGG" id="asau:88175997"/>
<gene>
    <name evidence="8" type="ORF">PUMCH_004937</name>
</gene>
<evidence type="ECO:0000256" key="2">
    <source>
        <dbReference type="ARBA" id="ARBA00009087"/>
    </source>
</evidence>
<comment type="subcellular location">
    <subcellularLocation>
        <location evidence="1">Nucleus</location>
        <location evidence="1">Nucleolus</location>
    </subcellularLocation>
</comment>
<proteinExistence type="inferred from homology"/>
<feature type="domain" description="NUC153" evidence="6">
    <location>
        <begin position="584"/>
        <end position="612"/>
    </location>
</feature>
<dbReference type="InterPro" id="IPR039754">
    <property type="entry name" value="Esf1"/>
</dbReference>
<feature type="region of interest" description="Disordered" evidence="5">
    <location>
        <begin position="1"/>
        <end position="22"/>
    </location>
</feature>
<feature type="compositionally biased region" description="Acidic residues" evidence="5">
    <location>
        <begin position="151"/>
        <end position="179"/>
    </location>
</feature>